<gene>
    <name evidence="2" type="ORF">C4520_14045</name>
</gene>
<feature type="compositionally biased region" description="Basic and acidic residues" evidence="1">
    <location>
        <begin position="10"/>
        <end position="24"/>
    </location>
</feature>
<dbReference type="PANTHER" id="PTHR37489:SF1">
    <property type="entry name" value="DUF3500 DOMAIN-CONTAINING PROTEIN"/>
    <property type="match status" value="1"/>
</dbReference>
<evidence type="ECO:0000313" key="3">
    <source>
        <dbReference type="Proteomes" id="UP000265882"/>
    </source>
</evidence>
<name>A0A3A4NHQ7_ABYX5</name>
<evidence type="ECO:0000313" key="2">
    <source>
        <dbReference type="EMBL" id="RJP18712.1"/>
    </source>
</evidence>
<organism evidence="2 3">
    <name type="scientific">Abyssobacteria bacterium (strain SURF_5)</name>
    <dbReference type="NCBI Taxonomy" id="2093360"/>
    <lineage>
        <taxon>Bacteria</taxon>
        <taxon>Pseudomonadati</taxon>
        <taxon>Candidatus Hydrogenedentota</taxon>
        <taxon>Candidatus Abyssobacteria</taxon>
    </lineage>
</organism>
<dbReference type="Proteomes" id="UP000265882">
    <property type="component" value="Unassembled WGS sequence"/>
</dbReference>
<protein>
    <submittedName>
        <fullName evidence="2">DUF3500 domain-containing protein</fullName>
    </submittedName>
</protein>
<comment type="caution">
    <text evidence="2">The sequence shown here is derived from an EMBL/GenBank/DDBJ whole genome shotgun (WGS) entry which is preliminary data.</text>
</comment>
<proteinExistence type="predicted"/>
<dbReference type="EMBL" id="QZKU01000098">
    <property type="protein sequence ID" value="RJP18712.1"/>
    <property type="molecule type" value="Genomic_DNA"/>
</dbReference>
<accession>A0A3A4NHQ7</accession>
<sequence length="458" mass="51764">MGKLGNRALTRSEKQRDDWRPEAHRLRRFSPKPVFLFLSIQQKRNCRSGRTPEWELGGSMGPPLRPKKTAGRMFALRAAPTTIKRRAGGLRYEAGRAFRPRKGNNNYKGLLHIRREDMHILSPAAAVGKQIELASQTALRMAEAASVFLASLSDAQKKKTQFAVDFEDRRNWTYLPGKRHGISLRQLDSFQQKLAFALLASGLSAQGNAKALSIMSLEAVLREIEGDSDYDRDPDLFYIAVFGSPSDDAPWGWRVEGHHLSVNFLVVEGKRIAPTPNFFGAHPARVPHGRLEGLRILAAEEDLARRLLGALDTNQLKRAVIDMRAPADILTGDSPRVRLDDPTGLSYGDMTEAQQAHLMNLVSEYIHRVPRDVAGLRMERLEREGKRYLYFAWAGKTEPGGPHYYRIHGPSFLVEYDNTQNNANHIHSVWRDIQDDWGEDLLRRHYGEAHGARQAPRS</sequence>
<dbReference type="PANTHER" id="PTHR37489">
    <property type="entry name" value="DUF3500 DOMAIN-CONTAINING PROTEIN"/>
    <property type="match status" value="1"/>
</dbReference>
<evidence type="ECO:0000256" key="1">
    <source>
        <dbReference type="SAM" id="MobiDB-lite"/>
    </source>
</evidence>
<dbReference type="Pfam" id="PF12006">
    <property type="entry name" value="DUF3500"/>
    <property type="match status" value="1"/>
</dbReference>
<reference evidence="2 3" key="1">
    <citation type="journal article" date="2017" name="ISME J.">
        <title>Energy and carbon metabolisms in a deep terrestrial subsurface fluid microbial community.</title>
        <authorList>
            <person name="Momper L."/>
            <person name="Jungbluth S.P."/>
            <person name="Lee M.D."/>
            <person name="Amend J.P."/>
        </authorList>
    </citation>
    <scope>NUCLEOTIDE SEQUENCE [LARGE SCALE GENOMIC DNA]</scope>
    <source>
        <strain evidence="2">SURF_5</strain>
    </source>
</reference>
<feature type="region of interest" description="Disordered" evidence="1">
    <location>
        <begin position="1"/>
        <end position="24"/>
    </location>
</feature>
<dbReference type="AlphaFoldDB" id="A0A3A4NHQ7"/>
<dbReference type="InterPro" id="IPR021889">
    <property type="entry name" value="DUF3500"/>
</dbReference>